<organism evidence="5 6">
    <name type="scientific">Insulibacter thermoxylanivorax</name>
    <dbReference type="NCBI Taxonomy" id="2749268"/>
    <lineage>
        <taxon>Bacteria</taxon>
        <taxon>Bacillati</taxon>
        <taxon>Bacillota</taxon>
        <taxon>Bacilli</taxon>
        <taxon>Bacillales</taxon>
        <taxon>Paenibacillaceae</taxon>
        <taxon>Insulibacter</taxon>
    </lineage>
</organism>
<reference evidence="5" key="1">
    <citation type="submission" date="2020-08" db="EMBL/GenBank/DDBJ databases">
        <authorList>
            <person name="Uke A."/>
            <person name="Chhe C."/>
            <person name="Baramee S."/>
            <person name="Kosugi A."/>
        </authorList>
    </citation>
    <scope>NUCLEOTIDE SEQUENCE</scope>
    <source>
        <strain evidence="5">DA-C8</strain>
    </source>
</reference>
<dbReference type="GO" id="GO:0004252">
    <property type="term" value="F:serine-type endopeptidase activity"/>
    <property type="evidence" value="ECO:0007669"/>
    <property type="project" value="TreeGrafter"/>
</dbReference>
<evidence type="ECO:0000313" key="6">
    <source>
        <dbReference type="Proteomes" id="UP000654993"/>
    </source>
</evidence>
<dbReference type="GO" id="GO:0006508">
    <property type="term" value="P:proteolysis"/>
    <property type="evidence" value="ECO:0007669"/>
    <property type="project" value="InterPro"/>
</dbReference>
<evidence type="ECO:0000256" key="1">
    <source>
        <dbReference type="ARBA" id="ARBA00022801"/>
    </source>
</evidence>
<dbReference type="SUPFAM" id="SSF53474">
    <property type="entry name" value="alpha/beta-Hydrolases"/>
    <property type="match status" value="1"/>
</dbReference>
<sequence>MSAMLKPQDMSRIILLGTPAVHPCDQERVVLAKTQMSLEQDAYLSRLVVYHTGTGAEEPLLPDAEQGELPQDHSPKWSPDGTKLGFLRKVRGVDELWVYHMEERTAERLTPEVKVKEYVFSPDGRKVVYTSRVNDVNPTAYRITRLRYKFDGEGMTNGYVQLFLLDLETGEVQQLTTRRSDHHTPVFTPDGRKLYYVSDYPEDDDRDKFPTIHVRDLAAGEETSFRPAVKSISALYPAADGSLMGIGKRHIAESTELDKWFRINLQKEETIWLDHLPELHIGSHLISDSKRPGAARIAAPAAGGEAFLFLATEQGLQALYLFKVKEEKVARIPLPLNVIAFDLASYDEQEIRFVFVGDSMRRPGELYHAVWRYAEKIEITALTDDHASFAAALPPAEIREYRVRSKDGLEIQGWSMTPMDEQGEPVQRKGTQLWIHGGPHLAYGSAFHYDFWYWVSLGYRVLCCNPRGSTGYGQAFARAVVGDWGGGDVEDLFGFLEKVLAEEGRDEGEPLYLLGGSYGGYLVNWIIAHDHRFRAAVTERSICNLYSKIGSSDNGFYNNLHQLGGTMDLWTDEQAIMARSPIRYAPQVETPVLIIHAEQDHRCPIEQAEQWYIALKRLGKETAFLRLPGASHAYVTAGKPQQRAARLQAIEAWLAEYR</sequence>
<name>A0A916VF85_9BACL</name>
<dbReference type="InterPro" id="IPR011042">
    <property type="entry name" value="6-blade_b-propeller_TolB-like"/>
</dbReference>
<feature type="region of interest" description="Disordered" evidence="3">
    <location>
        <begin position="57"/>
        <end position="78"/>
    </location>
</feature>
<evidence type="ECO:0000259" key="4">
    <source>
        <dbReference type="Pfam" id="PF00326"/>
    </source>
</evidence>
<dbReference type="InterPro" id="IPR001375">
    <property type="entry name" value="Peptidase_S9_cat"/>
</dbReference>
<keyword evidence="6" id="KW-1185">Reference proteome</keyword>
<keyword evidence="1" id="KW-0378">Hydrolase</keyword>
<dbReference type="AlphaFoldDB" id="A0A916VF85"/>
<gene>
    <name evidence="5" type="primary">yuxL</name>
    <name evidence="5" type="ORF">PRECH8_08940</name>
</gene>
<keyword evidence="2" id="KW-0720">Serine protease</keyword>
<comment type="caution">
    <text evidence="5">The sequence shown here is derived from an EMBL/GenBank/DDBJ whole genome shotgun (WGS) entry which is preliminary data.</text>
</comment>
<dbReference type="SUPFAM" id="SSF82171">
    <property type="entry name" value="DPP6 N-terminal domain-like"/>
    <property type="match status" value="1"/>
</dbReference>
<proteinExistence type="predicted"/>
<reference evidence="5" key="2">
    <citation type="journal article" date="2021" name="Data Brief">
        <title>Draft genome sequence data of the facultative, thermophilic, xylanolytic bacterium Paenibacillus sp. strain DA-C8.</title>
        <authorList>
            <person name="Chhe C."/>
            <person name="Uke A."/>
            <person name="Baramee S."/>
            <person name="Ungkulpasvich U."/>
            <person name="Tachaapaikoon C."/>
            <person name="Pason P."/>
            <person name="Waeonukul R."/>
            <person name="Ratanakhanokchai K."/>
            <person name="Kosugi A."/>
        </authorList>
    </citation>
    <scope>NUCLEOTIDE SEQUENCE</scope>
    <source>
        <strain evidence="5">DA-C8</strain>
    </source>
</reference>
<evidence type="ECO:0000256" key="2">
    <source>
        <dbReference type="ARBA" id="ARBA00022825"/>
    </source>
</evidence>
<dbReference type="Pfam" id="PF07676">
    <property type="entry name" value="PD40"/>
    <property type="match status" value="3"/>
</dbReference>
<dbReference type="EMBL" id="BMAQ01000006">
    <property type="protein sequence ID" value="GFR37598.1"/>
    <property type="molecule type" value="Genomic_DNA"/>
</dbReference>
<dbReference type="Proteomes" id="UP000654993">
    <property type="component" value="Unassembled WGS sequence"/>
</dbReference>
<feature type="domain" description="Peptidase S9 prolyl oligopeptidase catalytic" evidence="4">
    <location>
        <begin position="449"/>
        <end position="657"/>
    </location>
</feature>
<dbReference type="PANTHER" id="PTHR42776:SF27">
    <property type="entry name" value="DIPEPTIDYL PEPTIDASE FAMILY MEMBER 6"/>
    <property type="match status" value="1"/>
</dbReference>
<dbReference type="InterPro" id="IPR011659">
    <property type="entry name" value="WD40"/>
</dbReference>
<dbReference type="PANTHER" id="PTHR42776">
    <property type="entry name" value="SERINE PEPTIDASE S9 FAMILY MEMBER"/>
    <property type="match status" value="1"/>
</dbReference>
<keyword evidence="2" id="KW-0645">Protease</keyword>
<dbReference type="Gene3D" id="2.120.10.30">
    <property type="entry name" value="TolB, C-terminal domain"/>
    <property type="match status" value="1"/>
</dbReference>
<accession>A0A916VF85</accession>
<evidence type="ECO:0000256" key="3">
    <source>
        <dbReference type="SAM" id="MobiDB-lite"/>
    </source>
</evidence>
<evidence type="ECO:0000313" key="5">
    <source>
        <dbReference type="EMBL" id="GFR37598.1"/>
    </source>
</evidence>
<protein>
    <submittedName>
        <fullName evidence="5">Peptidase YuxL</fullName>
    </submittedName>
</protein>
<dbReference type="InterPro" id="IPR029058">
    <property type="entry name" value="AB_hydrolase_fold"/>
</dbReference>
<dbReference type="Pfam" id="PF00326">
    <property type="entry name" value="Peptidase_S9"/>
    <property type="match status" value="1"/>
</dbReference>
<dbReference type="Gene3D" id="3.40.50.1820">
    <property type="entry name" value="alpha/beta hydrolase"/>
    <property type="match status" value="1"/>
</dbReference>
<dbReference type="RefSeq" id="WP_200965886.1">
    <property type="nucleotide sequence ID" value="NZ_BMAQ01000006.1"/>
</dbReference>